<reference evidence="2" key="1">
    <citation type="journal article" date="2019" name="Int. J. Syst. Evol. Microbiol.">
        <title>The Global Catalogue of Microorganisms (GCM) 10K type strain sequencing project: providing services to taxonomists for standard genome sequencing and annotation.</title>
        <authorList>
            <consortium name="The Broad Institute Genomics Platform"/>
            <consortium name="The Broad Institute Genome Sequencing Center for Infectious Disease"/>
            <person name="Wu L."/>
            <person name="Ma J."/>
        </authorList>
    </citation>
    <scope>NUCLEOTIDE SEQUENCE [LARGE SCALE GENOMIC DNA]</scope>
    <source>
        <strain evidence="2">CGMCC 1.19062</strain>
    </source>
</reference>
<name>A0ABW5DWW4_9PROT</name>
<sequence length="475" mass="51472">MSEALGVQAEAKPGMRGCFYAFVSRVDISFEDTEYLAPLRALVGPELSRGGLLDAIHGLSTRSLSQSVTVIFDAVAFDEFDGRRPLPEAPLDMPLLKIEVTFGYLVALAAIDLGLMFDELPSEWSEWYSDAEMVDDLDLGWIYPFSWRYGEPPPPPFQRVRLFEGRWVRLDVVPFDGGIRVEAAVPAADDADMAYVPAAEGQLDLILGISQAEEDALVQAYYITGPAAPRALIGPYDDLCIEAVDAGQASLVSFYGADNQTHIFFDVGHPLWFNAGSRPNGAVLNYRPANPNAVVVLSHWDFDHYFEGKRRAVLHGLTWVVPAVPSAPNAKKFANSLPNLVTLPVGSTLRIGHLHLERASGAQSDPNNSGIVGLWQDEQGHRVLLTGDAAYGFVPPHMRANLTALTIPHHASLTDHDVLNVPPPAGQQGKAVACAGQNNRYGHPVAAVLGDHGANWVVDVTGNAAGYARGNKRLR</sequence>
<evidence type="ECO:0000313" key="1">
    <source>
        <dbReference type="EMBL" id="MFD2264436.1"/>
    </source>
</evidence>
<organism evidence="1 2">
    <name type="scientific">Lacibacterium aquatile</name>
    <dbReference type="NCBI Taxonomy" id="1168082"/>
    <lineage>
        <taxon>Bacteria</taxon>
        <taxon>Pseudomonadati</taxon>
        <taxon>Pseudomonadota</taxon>
        <taxon>Alphaproteobacteria</taxon>
        <taxon>Rhodospirillales</taxon>
        <taxon>Rhodospirillaceae</taxon>
    </lineage>
</organism>
<evidence type="ECO:0000313" key="2">
    <source>
        <dbReference type="Proteomes" id="UP001597295"/>
    </source>
</evidence>
<evidence type="ECO:0008006" key="3">
    <source>
        <dbReference type="Google" id="ProtNLM"/>
    </source>
</evidence>
<comment type="caution">
    <text evidence="1">The sequence shown here is derived from an EMBL/GenBank/DDBJ whole genome shotgun (WGS) entry which is preliminary data.</text>
</comment>
<dbReference type="RefSeq" id="WP_379877519.1">
    <property type="nucleotide sequence ID" value="NZ_JBHUIP010000013.1"/>
</dbReference>
<dbReference type="InterPro" id="IPR036866">
    <property type="entry name" value="RibonucZ/Hydroxyglut_hydro"/>
</dbReference>
<dbReference type="Proteomes" id="UP001597295">
    <property type="component" value="Unassembled WGS sequence"/>
</dbReference>
<keyword evidence="2" id="KW-1185">Reference proteome</keyword>
<protein>
    <recommendedName>
        <fullName evidence="3">MBL fold metallo-hydrolase</fullName>
    </recommendedName>
</protein>
<gene>
    <name evidence="1" type="ORF">ACFSM5_16145</name>
</gene>
<proteinExistence type="predicted"/>
<dbReference type="EMBL" id="JBHUIP010000013">
    <property type="protein sequence ID" value="MFD2264436.1"/>
    <property type="molecule type" value="Genomic_DNA"/>
</dbReference>
<dbReference type="SUPFAM" id="SSF56281">
    <property type="entry name" value="Metallo-hydrolase/oxidoreductase"/>
    <property type="match status" value="1"/>
</dbReference>
<accession>A0ABW5DWW4</accession>
<dbReference type="Gene3D" id="3.60.15.10">
    <property type="entry name" value="Ribonuclease Z/Hydroxyacylglutathione hydrolase-like"/>
    <property type="match status" value="1"/>
</dbReference>